<evidence type="ECO:0000259" key="3">
    <source>
        <dbReference type="Pfam" id="PF01467"/>
    </source>
</evidence>
<accession>A0A2T7FWD8</accession>
<evidence type="ECO:0000313" key="4">
    <source>
        <dbReference type="EMBL" id="PVA06481.1"/>
    </source>
</evidence>
<dbReference type="AlphaFoldDB" id="A0A2T7FWD8"/>
<dbReference type="Gene3D" id="3.40.50.620">
    <property type="entry name" value="HUPs"/>
    <property type="match status" value="1"/>
</dbReference>
<dbReference type="Proteomes" id="UP000244817">
    <property type="component" value="Unassembled WGS sequence"/>
</dbReference>
<keyword evidence="1 4" id="KW-0808">Transferase</keyword>
<dbReference type="OrthoDB" id="9802794at2"/>
<dbReference type="Pfam" id="PF01467">
    <property type="entry name" value="CTP_transf_like"/>
    <property type="match status" value="1"/>
</dbReference>
<dbReference type="SUPFAM" id="SSF52374">
    <property type="entry name" value="Nucleotidylyl transferase"/>
    <property type="match status" value="1"/>
</dbReference>
<dbReference type="NCBIfam" id="TIGR00125">
    <property type="entry name" value="cyt_tran_rel"/>
    <property type="match status" value="1"/>
</dbReference>
<dbReference type="PANTHER" id="PTHR43793:SF1">
    <property type="entry name" value="FAD SYNTHASE"/>
    <property type="match status" value="1"/>
</dbReference>
<keyword evidence="2 4" id="KW-0548">Nucleotidyltransferase</keyword>
<gene>
    <name evidence="4" type="ORF">DC363_11325</name>
</gene>
<keyword evidence="5" id="KW-1185">Reference proteome</keyword>
<evidence type="ECO:0000313" key="5">
    <source>
        <dbReference type="Proteomes" id="UP000244817"/>
    </source>
</evidence>
<evidence type="ECO:0000256" key="1">
    <source>
        <dbReference type="ARBA" id="ARBA00022679"/>
    </source>
</evidence>
<dbReference type="InterPro" id="IPR014729">
    <property type="entry name" value="Rossmann-like_a/b/a_fold"/>
</dbReference>
<dbReference type="InterPro" id="IPR004821">
    <property type="entry name" value="Cyt_trans-like"/>
</dbReference>
<protein>
    <submittedName>
        <fullName evidence="4">Glycerol-3-phosphate cytidylyltransferase</fullName>
    </submittedName>
</protein>
<sequence length="138" mass="16146">MVIGYTTGVFDLFHVGHVRLLRNAKAMCDKLIVGVSTDELVWYKNKQPVITFEDRKEVVANCKHVDLVVPQETMDKLDAHDRYKFDIMFVGDDWYKTDKWDSVETQLADRHVKVIYFPYTNKTSSTLINKTLENLRTE</sequence>
<dbReference type="EMBL" id="QCYG01000006">
    <property type="protein sequence ID" value="PVA06481.1"/>
    <property type="molecule type" value="Genomic_DNA"/>
</dbReference>
<evidence type="ECO:0000256" key="2">
    <source>
        <dbReference type="ARBA" id="ARBA00022695"/>
    </source>
</evidence>
<reference evidence="4 5" key="1">
    <citation type="submission" date="2018-04" db="EMBL/GenBank/DDBJ databases">
        <title>Pelagivirga bohaiensis gen. nov., sp. nov., a bacterium isolated from the Bohai Sea.</title>
        <authorList>
            <person name="Ji X."/>
        </authorList>
    </citation>
    <scope>NUCLEOTIDE SEQUENCE [LARGE SCALE GENOMIC DNA]</scope>
    <source>
        <strain evidence="4 5">BH-SD16</strain>
    </source>
</reference>
<dbReference type="GO" id="GO:0016779">
    <property type="term" value="F:nucleotidyltransferase activity"/>
    <property type="evidence" value="ECO:0007669"/>
    <property type="project" value="UniProtKB-KW"/>
</dbReference>
<dbReference type="InterPro" id="IPR050385">
    <property type="entry name" value="Archaeal_FAD_synthase"/>
</dbReference>
<dbReference type="RefSeq" id="WP_108641259.1">
    <property type="nucleotide sequence ID" value="NZ_QCYG01000006.1"/>
</dbReference>
<feature type="domain" description="Cytidyltransferase-like" evidence="3">
    <location>
        <begin position="5"/>
        <end position="128"/>
    </location>
</feature>
<organism evidence="4 5">
    <name type="scientific">Thalassorhabdomicrobium marinisediminis</name>
    <dbReference type="NCBI Taxonomy" id="2170577"/>
    <lineage>
        <taxon>Bacteria</taxon>
        <taxon>Pseudomonadati</taxon>
        <taxon>Pseudomonadota</taxon>
        <taxon>Alphaproteobacteria</taxon>
        <taxon>Rhodobacterales</taxon>
        <taxon>Paracoccaceae</taxon>
        <taxon>Thalassorhabdomicrobium</taxon>
    </lineage>
</organism>
<name>A0A2T7FWD8_9RHOB</name>
<proteinExistence type="predicted"/>
<comment type="caution">
    <text evidence="4">The sequence shown here is derived from an EMBL/GenBank/DDBJ whole genome shotgun (WGS) entry which is preliminary data.</text>
</comment>
<dbReference type="PANTHER" id="PTHR43793">
    <property type="entry name" value="FAD SYNTHASE"/>
    <property type="match status" value="1"/>
</dbReference>